<keyword evidence="3" id="KW-1185">Reference proteome</keyword>
<dbReference type="GO" id="GO:0005524">
    <property type="term" value="F:ATP binding"/>
    <property type="evidence" value="ECO:0007669"/>
    <property type="project" value="InterPro"/>
</dbReference>
<dbReference type="SUPFAM" id="SSF52540">
    <property type="entry name" value="P-loop containing nucleoside triphosphate hydrolases"/>
    <property type="match status" value="1"/>
</dbReference>
<dbReference type="PANTHER" id="PTHR37291:SF1">
    <property type="entry name" value="TYPE IV METHYL-DIRECTED RESTRICTION ENZYME ECOKMCRB SUBUNIT"/>
    <property type="match status" value="1"/>
</dbReference>
<evidence type="ECO:0000313" key="3">
    <source>
        <dbReference type="Proteomes" id="UP000251002"/>
    </source>
</evidence>
<dbReference type="EMBL" id="QLZR01000001">
    <property type="protein sequence ID" value="RAZ81128.1"/>
    <property type="molecule type" value="Genomic_DNA"/>
</dbReference>
<dbReference type="Pfam" id="PF07728">
    <property type="entry name" value="AAA_5"/>
    <property type="match status" value="1"/>
</dbReference>
<dbReference type="Proteomes" id="UP000251002">
    <property type="component" value="Unassembled WGS sequence"/>
</dbReference>
<dbReference type="InterPro" id="IPR052934">
    <property type="entry name" value="Methyl-DNA_Rec/Restrict_Enz"/>
</dbReference>
<comment type="caution">
    <text evidence="2">The sequence shown here is derived from an EMBL/GenBank/DDBJ whole genome shotgun (WGS) entry which is preliminary data.</text>
</comment>
<dbReference type="GO" id="GO:0016887">
    <property type="term" value="F:ATP hydrolysis activity"/>
    <property type="evidence" value="ECO:0007669"/>
    <property type="project" value="InterPro"/>
</dbReference>
<proteinExistence type="predicted"/>
<gene>
    <name evidence="2" type="ORF">DP120_02255</name>
</gene>
<dbReference type="RefSeq" id="WP_112221551.1">
    <property type="nucleotide sequence ID" value="NZ_CP196859.1"/>
</dbReference>
<protein>
    <recommendedName>
        <fullName evidence="1">AAA+ ATPase domain-containing protein</fullName>
    </recommendedName>
</protein>
<dbReference type="Gene3D" id="3.40.50.300">
    <property type="entry name" value="P-loop containing nucleotide triphosphate hydrolases"/>
    <property type="match status" value="1"/>
</dbReference>
<dbReference type="AlphaFoldDB" id="A0A365L6U7"/>
<dbReference type="PANTHER" id="PTHR37291">
    <property type="entry name" value="5-METHYLCYTOSINE-SPECIFIC RESTRICTION ENZYME B"/>
    <property type="match status" value="1"/>
</dbReference>
<evidence type="ECO:0000313" key="2">
    <source>
        <dbReference type="EMBL" id="RAZ81128.1"/>
    </source>
</evidence>
<dbReference type="InterPro" id="IPR027417">
    <property type="entry name" value="P-loop_NTPase"/>
</dbReference>
<name>A0A365L6U7_9BACL</name>
<sequence>MAKVFYNNIGDRDAVYIAADKWKEHCLLQEGSLFNAEQELWTLKNLQTLKSRFNDNPLYTEKMTFDKKFEMQLQGSEKEIYQLALEIMYIYYLFPYSGTVSYRTKLLKLKDIASWGQISYNESHPMLQHLELGIGATGTYYNTAKFEEISYIIQFAISVKLMSREERVNALNNPWELKKIISDTKNVIGKNVQVQHIISHLLAPDYYECMASAGHKVLIEKNFKDRIKNTEETDIDKRLFKIRQSLEAEGKYDPVNFYHNEELKEIWNPVRVVGTPIVPQPVENPDKPKGKPEDMNIANLGNLVFENEEILQSQIQTALKSGKHIIFTGPPGTGKSKLANEICRQTEVESKLVTATSNWTTYDTIGGYKPQKDGELYFDPGLFLQCFKDKEGNDLNEWLIIDEINRADIDKAFGPLFSVLAGDEVTLPYEAIDGSQIILKPESKTAGDIQPNEYVIPKSWRIIGTMNTIDKSSLFEMSYAFMRRFAFIPVSVPKSITGSLVDEYLKVWSVLDYLYTDTLTSLWRIINEYRKIGPAIVRDIANYTIEDGDFTSAIILYVLPQFEGLSDYKIKEFVMHIKDQLGDAIAQELLVDFIEDYFQIGVTDEV</sequence>
<organism evidence="2 3">
    <name type="scientific">Planococcus halotolerans</name>
    <dbReference type="NCBI Taxonomy" id="2233542"/>
    <lineage>
        <taxon>Bacteria</taxon>
        <taxon>Bacillati</taxon>
        <taxon>Bacillota</taxon>
        <taxon>Bacilli</taxon>
        <taxon>Bacillales</taxon>
        <taxon>Caryophanaceae</taxon>
        <taxon>Planococcus</taxon>
    </lineage>
</organism>
<dbReference type="InterPro" id="IPR003593">
    <property type="entry name" value="AAA+_ATPase"/>
</dbReference>
<evidence type="ECO:0000259" key="1">
    <source>
        <dbReference type="SMART" id="SM00382"/>
    </source>
</evidence>
<dbReference type="SMART" id="SM00382">
    <property type="entry name" value="AAA"/>
    <property type="match status" value="1"/>
</dbReference>
<dbReference type="InterPro" id="IPR011704">
    <property type="entry name" value="ATPase_dyneun-rel_AAA"/>
</dbReference>
<feature type="domain" description="AAA+ ATPase" evidence="1">
    <location>
        <begin position="321"/>
        <end position="491"/>
    </location>
</feature>
<reference evidence="2 3" key="1">
    <citation type="submission" date="2018-06" db="EMBL/GenBank/DDBJ databases">
        <title>The draft genome sequences of strains SCU63 and S1.</title>
        <authorList>
            <person name="Gan L."/>
        </authorList>
    </citation>
    <scope>NUCLEOTIDE SEQUENCE [LARGE SCALE GENOMIC DNA]</scope>
    <source>
        <strain evidence="2 3">SCU63</strain>
    </source>
</reference>
<accession>A0A365L6U7</accession>